<dbReference type="InterPro" id="IPR036322">
    <property type="entry name" value="WD40_repeat_dom_sf"/>
</dbReference>
<evidence type="ECO:0000313" key="10">
    <source>
        <dbReference type="EMBL" id="PNW71405.1"/>
    </source>
</evidence>
<dbReference type="GO" id="GO:0043596">
    <property type="term" value="C:nuclear replication fork"/>
    <property type="evidence" value="ECO:0000318"/>
    <property type="project" value="GO_Central"/>
</dbReference>
<dbReference type="STRING" id="3055.A0A2K3CSZ2"/>
<feature type="compositionally biased region" description="Low complexity" evidence="6">
    <location>
        <begin position="425"/>
        <end position="435"/>
    </location>
</feature>
<dbReference type="PROSITE" id="PS50082">
    <property type="entry name" value="WD_REPEATS_2"/>
    <property type="match status" value="1"/>
</dbReference>
<dbReference type="RefSeq" id="XP_042915476.1">
    <property type="nucleotide sequence ID" value="XM_043070833.1"/>
</dbReference>
<feature type="compositionally biased region" description="Low complexity" evidence="6">
    <location>
        <begin position="1001"/>
        <end position="1015"/>
    </location>
</feature>
<feature type="region of interest" description="Disordered" evidence="6">
    <location>
        <begin position="375"/>
        <end position="435"/>
    </location>
</feature>
<proteinExistence type="predicted"/>
<evidence type="ECO:0000256" key="2">
    <source>
        <dbReference type="ARBA" id="ARBA00022574"/>
    </source>
</evidence>
<feature type="compositionally biased region" description="Low complexity" evidence="6">
    <location>
        <begin position="385"/>
        <end position="397"/>
    </location>
</feature>
<feature type="region of interest" description="Disordered" evidence="6">
    <location>
        <begin position="886"/>
        <end position="1045"/>
    </location>
</feature>
<dbReference type="Gramene" id="PNW71405">
    <property type="protein sequence ID" value="PNW71405"/>
    <property type="gene ID" value="CHLRE_16g652950v5"/>
</dbReference>
<feature type="domain" description="WDHD1 first WD40" evidence="9">
    <location>
        <begin position="15"/>
        <end position="305"/>
    </location>
</feature>
<name>A0A2K3CSZ2_CHLRE</name>
<dbReference type="PROSITE" id="PS50294">
    <property type="entry name" value="WD_REPEATS_REGION"/>
    <property type="match status" value="1"/>
</dbReference>
<keyword evidence="4" id="KW-0539">Nucleus</keyword>
<dbReference type="Pfam" id="PF12341">
    <property type="entry name" value="Mcl1_mid"/>
    <property type="match status" value="1"/>
</dbReference>
<dbReference type="SMART" id="SM00320">
    <property type="entry name" value="WD40"/>
    <property type="match status" value="6"/>
</dbReference>
<dbReference type="GO" id="GO:0006281">
    <property type="term" value="P:DNA repair"/>
    <property type="evidence" value="ECO:0000318"/>
    <property type="project" value="GO_Central"/>
</dbReference>
<dbReference type="InParanoid" id="A0A2K3CSZ2"/>
<dbReference type="GeneID" id="5723703"/>
<dbReference type="FunCoup" id="A0A2K3CSZ2">
    <property type="interactions" value="1520"/>
</dbReference>
<dbReference type="Proteomes" id="UP000006906">
    <property type="component" value="Chromosome 16"/>
</dbReference>
<dbReference type="SUPFAM" id="SSF50978">
    <property type="entry name" value="WD40 repeat-like"/>
    <property type="match status" value="1"/>
</dbReference>
<dbReference type="GO" id="GO:0003682">
    <property type="term" value="F:chromatin binding"/>
    <property type="evidence" value="ECO:0000318"/>
    <property type="project" value="GO_Central"/>
</dbReference>
<dbReference type="InterPro" id="IPR048591">
    <property type="entry name" value="WDHD1/CFT4_hel"/>
</dbReference>
<dbReference type="FunFam" id="2.130.10.10:FF:002588">
    <property type="entry name" value="Minichromosome loss protein 1"/>
    <property type="match status" value="1"/>
</dbReference>
<feature type="compositionally biased region" description="Gly residues" evidence="6">
    <location>
        <begin position="411"/>
        <end position="421"/>
    </location>
</feature>
<dbReference type="KEGG" id="cre:CHLRE_16g652950v5"/>
<dbReference type="PANTHER" id="PTHR19932:SF10">
    <property type="entry name" value="WD REPEAT AND HMG-BOX DNA-BINDING PROTEIN 1"/>
    <property type="match status" value="1"/>
</dbReference>
<dbReference type="InterPro" id="IPR019775">
    <property type="entry name" value="WD40_repeat_CS"/>
</dbReference>
<dbReference type="Pfam" id="PF24817">
    <property type="entry name" value="WD40_WDHD1_1st"/>
    <property type="match status" value="1"/>
</dbReference>
<keyword evidence="2 5" id="KW-0853">WD repeat</keyword>
<evidence type="ECO:0000256" key="1">
    <source>
        <dbReference type="ARBA" id="ARBA00004123"/>
    </source>
</evidence>
<feature type="compositionally biased region" description="Low complexity" evidence="6">
    <location>
        <begin position="897"/>
        <end position="908"/>
    </location>
</feature>
<evidence type="ECO:0008006" key="12">
    <source>
        <dbReference type="Google" id="ProtNLM"/>
    </source>
</evidence>
<evidence type="ECO:0000259" key="7">
    <source>
        <dbReference type="Pfam" id="PF12341"/>
    </source>
</evidence>
<dbReference type="GO" id="GO:0000278">
    <property type="term" value="P:mitotic cell cycle"/>
    <property type="evidence" value="ECO:0000318"/>
    <property type="project" value="GO_Central"/>
</dbReference>
<feature type="compositionally biased region" description="Low complexity" evidence="6">
    <location>
        <begin position="951"/>
        <end position="963"/>
    </location>
</feature>
<feature type="compositionally biased region" description="Basic and acidic residues" evidence="6">
    <location>
        <begin position="337"/>
        <end position="349"/>
    </location>
</feature>
<protein>
    <recommendedName>
        <fullName evidence="12">Minichromosome loss protein Mcl1 middle region domain-containing protein</fullName>
    </recommendedName>
</protein>
<dbReference type="AlphaFoldDB" id="A0A2K3CSZ2"/>
<gene>
    <name evidence="10" type="ORF">CHLRE_16g652950v5</name>
</gene>
<accession>A0A2K3CSZ2</accession>
<keyword evidence="11" id="KW-1185">Reference proteome</keyword>
<feature type="region of interest" description="Disordered" evidence="6">
    <location>
        <begin position="337"/>
        <end position="360"/>
    </location>
</feature>
<dbReference type="InterPro" id="IPR001680">
    <property type="entry name" value="WD40_rpt"/>
</dbReference>
<evidence type="ECO:0000256" key="5">
    <source>
        <dbReference type="PROSITE-ProRule" id="PRU00221"/>
    </source>
</evidence>
<dbReference type="InterPro" id="IPR022100">
    <property type="entry name" value="WDHD1/CFT4_beta-prop_2nd"/>
</dbReference>
<evidence type="ECO:0000256" key="3">
    <source>
        <dbReference type="ARBA" id="ARBA00022737"/>
    </source>
</evidence>
<feature type="compositionally biased region" description="Acidic residues" evidence="6">
    <location>
        <begin position="398"/>
        <end position="409"/>
    </location>
</feature>
<dbReference type="Gene3D" id="2.130.10.10">
    <property type="entry name" value="YVTN repeat-like/Quinoprotein amine dehydrogenase"/>
    <property type="match status" value="2"/>
</dbReference>
<dbReference type="PANTHER" id="PTHR19932">
    <property type="entry name" value="WD REPEAT AND HMG-BOX DNA BINDING PROTEIN"/>
    <property type="match status" value="1"/>
</dbReference>
<feature type="domain" description="WDHD1/CFT4 helical bundle" evidence="8">
    <location>
        <begin position="792"/>
        <end position="873"/>
    </location>
</feature>
<organism evidence="10 11">
    <name type="scientific">Chlamydomonas reinhardtii</name>
    <name type="common">Chlamydomonas smithii</name>
    <dbReference type="NCBI Taxonomy" id="3055"/>
    <lineage>
        <taxon>Eukaryota</taxon>
        <taxon>Viridiplantae</taxon>
        <taxon>Chlorophyta</taxon>
        <taxon>core chlorophytes</taxon>
        <taxon>Chlorophyceae</taxon>
        <taxon>CS clade</taxon>
        <taxon>Chlamydomonadales</taxon>
        <taxon>Chlamydomonadaceae</taxon>
        <taxon>Chlamydomonas</taxon>
    </lineage>
</organism>
<dbReference type="Pfam" id="PF20946">
    <property type="entry name" value="Ctf4_C"/>
    <property type="match status" value="1"/>
</dbReference>
<reference evidence="10 11" key="1">
    <citation type="journal article" date="2007" name="Science">
        <title>The Chlamydomonas genome reveals the evolution of key animal and plant functions.</title>
        <authorList>
            <person name="Merchant S.S."/>
            <person name="Prochnik S.E."/>
            <person name="Vallon O."/>
            <person name="Harris E.H."/>
            <person name="Karpowicz S.J."/>
            <person name="Witman G.B."/>
            <person name="Terry A."/>
            <person name="Salamov A."/>
            <person name="Fritz-Laylin L.K."/>
            <person name="Marechal-Drouard L."/>
            <person name="Marshall W.F."/>
            <person name="Qu L.H."/>
            <person name="Nelson D.R."/>
            <person name="Sanderfoot A.A."/>
            <person name="Spalding M.H."/>
            <person name="Kapitonov V.V."/>
            <person name="Ren Q."/>
            <person name="Ferris P."/>
            <person name="Lindquist E."/>
            <person name="Shapiro H."/>
            <person name="Lucas S.M."/>
            <person name="Grimwood J."/>
            <person name="Schmutz J."/>
            <person name="Cardol P."/>
            <person name="Cerutti H."/>
            <person name="Chanfreau G."/>
            <person name="Chen C.L."/>
            <person name="Cognat V."/>
            <person name="Croft M.T."/>
            <person name="Dent R."/>
            <person name="Dutcher S."/>
            <person name="Fernandez E."/>
            <person name="Fukuzawa H."/>
            <person name="Gonzalez-Ballester D."/>
            <person name="Gonzalez-Halphen D."/>
            <person name="Hallmann A."/>
            <person name="Hanikenne M."/>
            <person name="Hippler M."/>
            <person name="Inwood W."/>
            <person name="Jabbari K."/>
            <person name="Kalanon M."/>
            <person name="Kuras R."/>
            <person name="Lefebvre P.A."/>
            <person name="Lemaire S.D."/>
            <person name="Lobanov A.V."/>
            <person name="Lohr M."/>
            <person name="Manuell A."/>
            <person name="Meier I."/>
            <person name="Mets L."/>
            <person name="Mittag M."/>
            <person name="Mittelmeier T."/>
            <person name="Moroney J.V."/>
            <person name="Moseley J."/>
            <person name="Napoli C."/>
            <person name="Nedelcu A.M."/>
            <person name="Niyogi K."/>
            <person name="Novoselov S.V."/>
            <person name="Paulsen I.T."/>
            <person name="Pazour G."/>
            <person name="Purton S."/>
            <person name="Ral J.P."/>
            <person name="Riano-Pachon D.M."/>
            <person name="Riekhof W."/>
            <person name="Rymarquis L."/>
            <person name="Schroda M."/>
            <person name="Stern D."/>
            <person name="Umen J."/>
            <person name="Willows R."/>
            <person name="Wilson N."/>
            <person name="Zimmer S.L."/>
            <person name="Allmer J."/>
            <person name="Balk J."/>
            <person name="Bisova K."/>
            <person name="Chen C.J."/>
            <person name="Elias M."/>
            <person name="Gendler K."/>
            <person name="Hauser C."/>
            <person name="Lamb M.R."/>
            <person name="Ledford H."/>
            <person name="Long J.C."/>
            <person name="Minagawa J."/>
            <person name="Page M.D."/>
            <person name="Pan J."/>
            <person name="Pootakham W."/>
            <person name="Roje S."/>
            <person name="Rose A."/>
            <person name="Stahlberg E."/>
            <person name="Terauchi A.M."/>
            <person name="Yang P."/>
            <person name="Ball S."/>
            <person name="Bowler C."/>
            <person name="Dieckmann C.L."/>
            <person name="Gladyshev V.N."/>
            <person name="Green P."/>
            <person name="Jorgensen R."/>
            <person name="Mayfield S."/>
            <person name="Mueller-Roeber B."/>
            <person name="Rajamani S."/>
            <person name="Sayre R.T."/>
            <person name="Brokstein P."/>
            <person name="Dubchak I."/>
            <person name="Goodstein D."/>
            <person name="Hornick L."/>
            <person name="Huang Y.W."/>
            <person name="Jhaveri J."/>
            <person name="Luo Y."/>
            <person name="Martinez D."/>
            <person name="Ngau W.C."/>
            <person name="Otillar B."/>
            <person name="Poliakov A."/>
            <person name="Porter A."/>
            <person name="Szajkowski L."/>
            <person name="Werner G."/>
            <person name="Zhou K."/>
            <person name="Grigoriev I.V."/>
            <person name="Rokhsar D.S."/>
            <person name="Grossman A.R."/>
        </authorList>
    </citation>
    <scope>NUCLEOTIDE SEQUENCE [LARGE SCALE GENOMIC DNA]</scope>
    <source>
        <strain evidence="11">CC-503</strain>
    </source>
</reference>
<dbReference type="InterPro" id="IPR057646">
    <property type="entry name" value="WD40_WDHD1_1st"/>
</dbReference>
<evidence type="ECO:0000259" key="9">
    <source>
        <dbReference type="Pfam" id="PF24817"/>
    </source>
</evidence>
<comment type="subcellular location">
    <subcellularLocation>
        <location evidence="1">Nucleus</location>
    </subcellularLocation>
</comment>
<dbReference type="InterPro" id="IPR015943">
    <property type="entry name" value="WD40/YVTN_repeat-like_dom_sf"/>
</dbReference>
<sequence>MAPPKIKDVHLKLQTGHGPGQSSVAYANTPNEVSLVTSGADGRVYLRDALILEPQCSCKVDTPPATILAVDPKGKYVAVGDDSYVKLYKLPSLTLERSACRFNLTLRALSFSPDGTKLAAAGDDNLIKLVEVKDGSVYRSLNCDDYVLALAWDPDGAYLAATLRTGGLVVYDTGSGRLEKRVDAQCERVDYSSPRRHAPSWHPDGGSVLAVPVGAEGDVALHERLSWEATGYLSGEHRKAVNIVAFSPNGVYAATAGQDKRIVVWDVNSVTAVAAATAEEVMSGLVWRPDGNELAMVGESGGVGVWSGVVPTEMPGPAVSAAELERLQREQERLADLRKRGEKAEREAAGADLVPPEGGEIREEVIEEMQVEVEEGADGAGGSAGAKAAGAEAAGAEEAADGGEGEEEGSGGRGGRGGHSGVNGRPATRTQTTVRTVVRTVVAPPAGPAPQPAFQPGATPAEPGRPRFLCYNLAGSVSSRPVDDHHVIEVLFHDSSRFSSRVPLLTDYYGFDRAALGDKGVVYSSPAVKADAAEVAAAAAEGGAAPAGVPGLVMFRPFDPWAPNSDWTATLGEGEEALCLATGSTFVAVATSRQLLRLFTLGGAQQAVLRLEGQPVALVAAGGQLAVAWHSGPPNPHTKSQALSLSLYDTLSLVCVFSQPLPLTPGTTLTWLGFAEDTGVPAAADSAGVVCVRTPDFGGRWVPVFEPPAARRASEVLWPVGLSGEQLYAVVCKPAEPRPQVSPRPFYTPMDLSPPVLALDGGAGAAAEWEAKALLEAVKLSVLRARLEAAEMSGQVEEASDLRHLKNQGEAKHDAALLKAFQKFVRAERHGRALEVAAMLNMCKSLSGAVAVANHHQARGLAERIAVVLEQKQAIIAANEAMAAGADPYGHHHHQHQQAAAEAAEQQQVAPAGRSYTPIPFARRGGGVESAAGELGQGGEGGAAARSTQPLGPADLNAGAAADGAGGAGDRGGLTPFADVMTAGPGSAGGLSTGPKSGRGLPTPNTLLLAATAKPDPGSDSHKRKQQPSAAFNNPFARKAAKLGK</sequence>
<dbReference type="GO" id="GO:0006261">
    <property type="term" value="P:DNA-templated DNA replication"/>
    <property type="evidence" value="ECO:0000318"/>
    <property type="project" value="GO_Central"/>
</dbReference>
<feature type="domain" description="WDHD1/CFT4 second beta-propeller" evidence="7">
    <location>
        <begin position="453"/>
        <end position="756"/>
    </location>
</feature>
<keyword evidence="3" id="KW-0677">Repeat</keyword>
<dbReference type="OrthoDB" id="427368at2759"/>
<feature type="repeat" description="WD" evidence="5">
    <location>
        <begin position="234"/>
        <end position="275"/>
    </location>
</feature>
<evidence type="ECO:0000313" key="11">
    <source>
        <dbReference type="Proteomes" id="UP000006906"/>
    </source>
</evidence>
<dbReference type="EMBL" id="CM008977">
    <property type="protein sequence ID" value="PNW71405.1"/>
    <property type="molecule type" value="Genomic_DNA"/>
</dbReference>
<dbReference type="PROSITE" id="PS00678">
    <property type="entry name" value="WD_REPEATS_1"/>
    <property type="match status" value="1"/>
</dbReference>
<evidence type="ECO:0000259" key="8">
    <source>
        <dbReference type="Pfam" id="PF20946"/>
    </source>
</evidence>
<evidence type="ECO:0000256" key="4">
    <source>
        <dbReference type="ARBA" id="ARBA00023242"/>
    </source>
</evidence>
<dbReference type="OMA" id="KEFRYIY"/>
<evidence type="ECO:0000256" key="6">
    <source>
        <dbReference type="SAM" id="MobiDB-lite"/>
    </source>
</evidence>
<dbReference type="ExpressionAtlas" id="A0A2K3CSZ2">
    <property type="expression patterns" value="baseline and differential"/>
</dbReference>